<organism evidence="5 6">
    <name type="scientific">Pyruvatibacter mobilis</name>
    <dbReference type="NCBI Taxonomy" id="1712261"/>
    <lineage>
        <taxon>Bacteria</taxon>
        <taxon>Pseudomonadati</taxon>
        <taxon>Pseudomonadota</taxon>
        <taxon>Alphaproteobacteria</taxon>
        <taxon>Hyphomicrobiales</taxon>
        <taxon>Parvibaculaceae</taxon>
        <taxon>Pyruvatibacter</taxon>
    </lineage>
</organism>
<evidence type="ECO:0000256" key="1">
    <source>
        <dbReference type="ARBA" id="ARBA00023015"/>
    </source>
</evidence>
<evidence type="ECO:0000256" key="2">
    <source>
        <dbReference type="ARBA" id="ARBA00023125"/>
    </source>
</evidence>
<dbReference type="InterPro" id="IPR001647">
    <property type="entry name" value="HTH_TetR"/>
</dbReference>
<keyword evidence="1" id="KW-0805">Transcription regulation</keyword>
<reference evidence="5 6" key="1">
    <citation type="journal article" date="2016" name="Int. J. Syst. Evol. Microbiol.">
        <title>Pyruvatibacter mobilis gen. nov., sp. nov., a marine bacterium from the culture broth of Picochlorum sp. 122.</title>
        <authorList>
            <person name="Wang G."/>
            <person name="Tang M."/>
            <person name="Wu H."/>
            <person name="Dai S."/>
            <person name="Li T."/>
            <person name="Chen C."/>
            <person name="He H."/>
            <person name="Fan J."/>
            <person name="Xiang W."/>
            <person name="Li X."/>
        </authorList>
    </citation>
    <scope>NUCLEOTIDE SEQUENCE [LARGE SCALE GENOMIC DNA]</scope>
    <source>
        <strain evidence="5 6">GYP-11</strain>
    </source>
</reference>
<dbReference type="PANTHER" id="PTHR30055">
    <property type="entry name" value="HTH-TYPE TRANSCRIPTIONAL REGULATOR RUTR"/>
    <property type="match status" value="1"/>
</dbReference>
<dbReference type="GO" id="GO:0003700">
    <property type="term" value="F:DNA-binding transcription factor activity"/>
    <property type="evidence" value="ECO:0007669"/>
    <property type="project" value="TreeGrafter"/>
</dbReference>
<keyword evidence="6" id="KW-1185">Reference proteome</keyword>
<keyword evidence="2" id="KW-0238">DNA-binding</keyword>
<dbReference type="AlphaFoldDB" id="A0A845QA54"/>
<dbReference type="Gene3D" id="1.10.357.10">
    <property type="entry name" value="Tetracycline Repressor, domain 2"/>
    <property type="match status" value="1"/>
</dbReference>
<protein>
    <submittedName>
        <fullName evidence="5">TetR family transcriptional regulator</fullName>
    </submittedName>
</protein>
<dbReference type="InterPro" id="IPR009057">
    <property type="entry name" value="Homeodomain-like_sf"/>
</dbReference>
<comment type="caution">
    <text evidence="5">The sequence shown here is derived from an EMBL/GenBank/DDBJ whole genome shotgun (WGS) entry which is preliminary data.</text>
</comment>
<evidence type="ECO:0000313" key="6">
    <source>
        <dbReference type="Proteomes" id="UP000470384"/>
    </source>
</evidence>
<accession>A0A845QA54</accession>
<dbReference type="RefSeq" id="WP_160587411.1">
    <property type="nucleotide sequence ID" value="NZ_BMHN01000001.1"/>
</dbReference>
<proteinExistence type="predicted"/>
<dbReference type="InterPro" id="IPR050109">
    <property type="entry name" value="HTH-type_TetR-like_transc_reg"/>
</dbReference>
<gene>
    <name evidence="5" type="ORF">GTQ45_06715</name>
</gene>
<dbReference type="Pfam" id="PF00440">
    <property type="entry name" value="TetR_N"/>
    <property type="match status" value="1"/>
</dbReference>
<keyword evidence="3" id="KW-0804">Transcription</keyword>
<dbReference type="OrthoDB" id="9795011at2"/>
<evidence type="ECO:0000256" key="3">
    <source>
        <dbReference type="ARBA" id="ARBA00023163"/>
    </source>
</evidence>
<evidence type="ECO:0000313" key="5">
    <source>
        <dbReference type="EMBL" id="NBG95422.1"/>
    </source>
</evidence>
<sequence length="232" mass="25677">MSIVDTSSAPTTGRERAKQARIQRALDAARSILRREGVEGLQIRSIADEAGLAVRTLYNQFSGGKLDVLMALMSQELDDLAQALEQLHLDDGIEISRAVITVSIDRFRKSEDVMRPLMSLTYGTTDEQTAYLGNKARQLQERAVAKAMEDGQLRAIMPPRVLGHFILDAYANAGHRWARGALDHEGFEAQALNAWACLLLGLAEGDTRTRLEAEIAALAPRVEQLVDRRRNI</sequence>
<dbReference type="SUPFAM" id="SSF46689">
    <property type="entry name" value="Homeodomain-like"/>
    <property type="match status" value="1"/>
</dbReference>
<dbReference type="Proteomes" id="UP000470384">
    <property type="component" value="Unassembled WGS sequence"/>
</dbReference>
<evidence type="ECO:0000259" key="4">
    <source>
        <dbReference type="Pfam" id="PF00440"/>
    </source>
</evidence>
<dbReference type="PANTHER" id="PTHR30055:SF234">
    <property type="entry name" value="HTH-TYPE TRANSCRIPTIONAL REGULATOR BETI"/>
    <property type="match status" value="1"/>
</dbReference>
<feature type="domain" description="HTH tetR-type" evidence="4">
    <location>
        <begin position="26"/>
        <end position="65"/>
    </location>
</feature>
<dbReference type="GO" id="GO:0000976">
    <property type="term" value="F:transcription cis-regulatory region binding"/>
    <property type="evidence" value="ECO:0007669"/>
    <property type="project" value="TreeGrafter"/>
</dbReference>
<name>A0A845QA54_9HYPH</name>
<dbReference type="GeneID" id="300655114"/>
<dbReference type="EMBL" id="WXYQ01000005">
    <property type="protein sequence ID" value="NBG95422.1"/>
    <property type="molecule type" value="Genomic_DNA"/>
</dbReference>